<dbReference type="Proteomes" id="UP000054217">
    <property type="component" value="Unassembled WGS sequence"/>
</dbReference>
<organism evidence="1 2">
    <name type="scientific">Pisolithus tinctorius Marx 270</name>
    <dbReference type="NCBI Taxonomy" id="870435"/>
    <lineage>
        <taxon>Eukaryota</taxon>
        <taxon>Fungi</taxon>
        <taxon>Dikarya</taxon>
        <taxon>Basidiomycota</taxon>
        <taxon>Agaricomycotina</taxon>
        <taxon>Agaricomycetes</taxon>
        <taxon>Agaricomycetidae</taxon>
        <taxon>Boletales</taxon>
        <taxon>Sclerodermatineae</taxon>
        <taxon>Pisolithaceae</taxon>
        <taxon>Pisolithus</taxon>
    </lineage>
</organism>
<accession>A0A0C3JN94</accession>
<dbReference type="AlphaFoldDB" id="A0A0C3JN94"/>
<keyword evidence="2" id="KW-1185">Reference proteome</keyword>
<name>A0A0C3JN94_PISTI</name>
<sequence length="68" mass="7853">MTRYLEARPNGPIDAQGSMDAVRASARGNLREQIFYVLIGRGLQTYGSVMRSIWDAERWTKHDRRTLL</sequence>
<reference evidence="2" key="2">
    <citation type="submission" date="2015-01" db="EMBL/GenBank/DDBJ databases">
        <title>Evolutionary Origins and Diversification of the Mycorrhizal Mutualists.</title>
        <authorList>
            <consortium name="DOE Joint Genome Institute"/>
            <consortium name="Mycorrhizal Genomics Consortium"/>
            <person name="Kohler A."/>
            <person name="Kuo A."/>
            <person name="Nagy L.G."/>
            <person name="Floudas D."/>
            <person name="Copeland A."/>
            <person name="Barry K.W."/>
            <person name="Cichocki N."/>
            <person name="Veneault-Fourrey C."/>
            <person name="LaButti K."/>
            <person name="Lindquist E.A."/>
            <person name="Lipzen A."/>
            <person name="Lundell T."/>
            <person name="Morin E."/>
            <person name="Murat C."/>
            <person name="Riley R."/>
            <person name="Ohm R."/>
            <person name="Sun H."/>
            <person name="Tunlid A."/>
            <person name="Henrissat B."/>
            <person name="Grigoriev I.V."/>
            <person name="Hibbett D.S."/>
            <person name="Martin F."/>
        </authorList>
    </citation>
    <scope>NUCLEOTIDE SEQUENCE [LARGE SCALE GENOMIC DNA]</scope>
    <source>
        <strain evidence="2">Marx 270</strain>
    </source>
</reference>
<dbReference type="EMBL" id="KN831951">
    <property type="protein sequence ID" value="KIO10673.1"/>
    <property type="molecule type" value="Genomic_DNA"/>
</dbReference>
<dbReference type="InParanoid" id="A0A0C3JN94"/>
<reference evidence="1 2" key="1">
    <citation type="submission" date="2014-04" db="EMBL/GenBank/DDBJ databases">
        <authorList>
            <consortium name="DOE Joint Genome Institute"/>
            <person name="Kuo A."/>
            <person name="Kohler A."/>
            <person name="Costa M.D."/>
            <person name="Nagy L.G."/>
            <person name="Floudas D."/>
            <person name="Copeland A."/>
            <person name="Barry K.W."/>
            <person name="Cichocki N."/>
            <person name="Veneault-Fourrey C."/>
            <person name="LaButti K."/>
            <person name="Lindquist E.A."/>
            <person name="Lipzen A."/>
            <person name="Lundell T."/>
            <person name="Morin E."/>
            <person name="Murat C."/>
            <person name="Sun H."/>
            <person name="Tunlid A."/>
            <person name="Henrissat B."/>
            <person name="Grigoriev I.V."/>
            <person name="Hibbett D.S."/>
            <person name="Martin F."/>
            <person name="Nordberg H.P."/>
            <person name="Cantor M.N."/>
            <person name="Hua S.X."/>
        </authorList>
    </citation>
    <scope>NUCLEOTIDE SEQUENCE [LARGE SCALE GENOMIC DNA]</scope>
    <source>
        <strain evidence="1 2">Marx 270</strain>
    </source>
</reference>
<dbReference type="HOGENOM" id="CLU_2794997_0_0_1"/>
<evidence type="ECO:0000313" key="1">
    <source>
        <dbReference type="EMBL" id="KIO10673.1"/>
    </source>
</evidence>
<evidence type="ECO:0000313" key="2">
    <source>
        <dbReference type="Proteomes" id="UP000054217"/>
    </source>
</evidence>
<proteinExistence type="predicted"/>
<protein>
    <submittedName>
        <fullName evidence="1">Uncharacterized protein</fullName>
    </submittedName>
</protein>
<gene>
    <name evidence="1" type="ORF">M404DRAFT_871254</name>
</gene>